<proteinExistence type="predicted"/>
<keyword evidence="2" id="KW-1185">Reference proteome</keyword>
<dbReference type="AlphaFoldDB" id="A0A0V1N212"/>
<protein>
    <submittedName>
        <fullName evidence="1">Uncharacterized protein</fullName>
    </submittedName>
</protein>
<name>A0A0V1N212_9BILA</name>
<organism evidence="1 2">
    <name type="scientific">Trichinella papuae</name>
    <dbReference type="NCBI Taxonomy" id="268474"/>
    <lineage>
        <taxon>Eukaryota</taxon>
        <taxon>Metazoa</taxon>
        <taxon>Ecdysozoa</taxon>
        <taxon>Nematoda</taxon>
        <taxon>Enoplea</taxon>
        <taxon>Dorylaimia</taxon>
        <taxon>Trichinellida</taxon>
        <taxon>Trichinellidae</taxon>
        <taxon>Trichinella</taxon>
    </lineage>
</organism>
<evidence type="ECO:0000313" key="1">
    <source>
        <dbReference type="EMBL" id="KRZ77872.1"/>
    </source>
</evidence>
<sequence>MRSIRFQWLSSIFGCTVPALHPRHPLNDLQPVISNDSSSLSVTGIPSGLSNIKTHENYLEK</sequence>
<reference evidence="1 2" key="1">
    <citation type="submission" date="2015-01" db="EMBL/GenBank/DDBJ databases">
        <title>Evolution of Trichinella species and genotypes.</title>
        <authorList>
            <person name="Korhonen P.K."/>
            <person name="Edoardo P."/>
            <person name="Giuseppe L.R."/>
            <person name="Gasser R.B."/>
        </authorList>
    </citation>
    <scope>NUCLEOTIDE SEQUENCE [LARGE SCALE GENOMIC DNA]</scope>
    <source>
        <strain evidence="1">ISS1980</strain>
    </source>
</reference>
<accession>A0A0V1N212</accession>
<comment type="caution">
    <text evidence="1">The sequence shown here is derived from an EMBL/GenBank/DDBJ whole genome shotgun (WGS) entry which is preliminary data.</text>
</comment>
<gene>
    <name evidence="1" type="ORF">T10_8193</name>
</gene>
<dbReference type="EMBL" id="JYDO01000016">
    <property type="protein sequence ID" value="KRZ77872.1"/>
    <property type="molecule type" value="Genomic_DNA"/>
</dbReference>
<evidence type="ECO:0000313" key="2">
    <source>
        <dbReference type="Proteomes" id="UP000054843"/>
    </source>
</evidence>
<dbReference type="Proteomes" id="UP000054843">
    <property type="component" value="Unassembled WGS sequence"/>
</dbReference>